<dbReference type="EMBL" id="LAQJ01000109">
    <property type="protein sequence ID" value="KKO20379.1"/>
    <property type="molecule type" value="Genomic_DNA"/>
</dbReference>
<proteinExistence type="predicted"/>
<dbReference type="Pfam" id="PF01850">
    <property type="entry name" value="PIN"/>
    <property type="match status" value="1"/>
</dbReference>
<dbReference type="Gene3D" id="3.40.50.1010">
    <property type="entry name" value="5'-nuclease"/>
    <property type="match status" value="1"/>
</dbReference>
<reference evidence="2 3" key="1">
    <citation type="journal article" date="2013" name="BMC Microbiol.">
        <title>Identification of the type II cytochrome c maturation pathway in anammox bacteria by comparative genomics.</title>
        <authorList>
            <person name="Ferousi C."/>
            <person name="Speth D.R."/>
            <person name="Reimann J."/>
            <person name="Op den Camp H.J."/>
            <person name="Allen J.W."/>
            <person name="Keltjens J.T."/>
            <person name="Jetten M.S."/>
        </authorList>
    </citation>
    <scope>NUCLEOTIDE SEQUENCE [LARGE SCALE GENOMIC DNA]</scope>
    <source>
        <strain evidence="2">RU1</strain>
    </source>
</reference>
<evidence type="ECO:0000313" key="2">
    <source>
        <dbReference type="EMBL" id="KKO20379.1"/>
    </source>
</evidence>
<keyword evidence="3" id="KW-1185">Reference proteome</keyword>
<gene>
    <name evidence="2" type="ORF">BROFUL_00900</name>
</gene>
<comment type="caution">
    <text evidence="2">The sequence shown here is derived from an EMBL/GenBank/DDBJ whole genome shotgun (WGS) entry which is preliminary data.</text>
</comment>
<accession>A0A0M2V0Y7</accession>
<dbReference type="InterPro" id="IPR002716">
    <property type="entry name" value="PIN_dom"/>
</dbReference>
<feature type="domain" description="PIN" evidence="1">
    <location>
        <begin position="8"/>
        <end position="105"/>
    </location>
</feature>
<organism evidence="2 3">
    <name type="scientific">Candidatus Brocadia fulgida</name>
    <dbReference type="NCBI Taxonomy" id="380242"/>
    <lineage>
        <taxon>Bacteria</taxon>
        <taxon>Pseudomonadati</taxon>
        <taxon>Planctomycetota</taxon>
        <taxon>Candidatus Brocadiia</taxon>
        <taxon>Candidatus Brocadiales</taxon>
        <taxon>Candidatus Brocadiaceae</taxon>
        <taxon>Candidatus Brocadia</taxon>
    </lineage>
</organism>
<sequence length="129" mass="14934">MKENREIYILDTSALLTYIEDENGSDYVENLLIKAEKEEVLIYIAFISLTEVFYITAKEKDESEALRRIMLIQSLSVRIVESDENLNIAAGKLKAKNIMSLADAYKRRYVKNIPEYLSIKTPNLKKCHL</sequence>
<dbReference type="AlphaFoldDB" id="A0A0M2V0Y7"/>
<protein>
    <recommendedName>
        <fullName evidence="1">PIN domain-containing protein</fullName>
    </recommendedName>
</protein>
<dbReference type="Proteomes" id="UP000034954">
    <property type="component" value="Unassembled WGS sequence"/>
</dbReference>
<evidence type="ECO:0000313" key="3">
    <source>
        <dbReference type="Proteomes" id="UP000034954"/>
    </source>
</evidence>
<evidence type="ECO:0000259" key="1">
    <source>
        <dbReference type="Pfam" id="PF01850"/>
    </source>
</evidence>
<dbReference type="SUPFAM" id="SSF88723">
    <property type="entry name" value="PIN domain-like"/>
    <property type="match status" value="1"/>
</dbReference>
<dbReference type="InterPro" id="IPR029060">
    <property type="entry name" value="PIN-like_dom_sf"/>
</dbReference>
<name>A0A0M2V0Y7_9BACT</name>